<evidence type="ECO:0000256" key="1">
    <source>
        <dbReference type="ARBA" id="ARBA00022729"/>
    </source>
</evidence>
<dbReference type="GO" id="GO:0007155">
    <property type="term" value="P:cell adhesion"/>
    <property type="evidence" value="ECO:0007669"/>
    <property type="project" value="TreeGrafter"/>
</dbReference>
<dbReference type="Proteomes" id="UP001152759">
    <property type="component" value="Chromosome 3"/>
</dbReference>
<accession>A0A9P0CE65</accession>
<dbReference type="GO" id="GO:0031012">
    <property type="term" value="C:extracellular matrix"/>
    <property type="evidence" value="ECO:0007669"/>
    <property type="project" value="TreeGrafter"/>
</dbReference>
<protein>
    <recommendedName>
        <fullName evidence="2">VWFC domain-containing protein</fullName>
    </recommendedName>
</protein>
<dbReference type="Pfam" id="PF00093">
    <property type="entry name" value="VWC"/>
    <property type="match status" value="1"/>
</dbReference>
<dbReference type="SUPFAM" id="SSF57603">
    <property type="entry name" value="FnI-like domain"/>
    <property type="match status" value="1"/>
</dbReference>
<evidence type="ECO:0000313" key="3">
    <source>
        <dbReference type="EMBL" id="CAH0769833.1"/>
    </source>
</evidence>
<dbReference type="InterPro" id="IPR050941">
    <property type="entry name" value="CCN"/>
</dbReference>
<organism evidence="3 4">
    <name type="scientific">Bemisia tabaci</name>
    <name type="common">Sweetpotato whitefly</name>
    <name type="synonym">Aleurodes tabaci</name>
    <dbReference type="NCBI Taxonomy" id="7038"/>
    <lineage>
        <taxon>Eukaryota</taxon>
        <taxon>Metazoa</taxon>
        <taxon>Ecdysozoa</taxon>
        <taxon>Arthropoda</taxon>
        <taxon>Hexapoda</taxon>
        <taxon>Insecta</taxon>
        <taxon>Pterygota</taxon>
        <taxon>Neoptera</taxon>
        <taxon>Paraneoptera</taxon>
        <taxon>Hemiptera</taxon>
        <taxon>Sternorrhyncha</taxon>
        <taxon>Aleyrodoidea</taxon>
        <taxon>Aleyrodidae</taxon>
        <taxon>Aleyrodinae</taxon>
        <taxon>Bemisia</taxon>
    </lineage>
</organism>
<evidence type="ECO:0000313" key="4">
    <source>
        <dbReference type="Proteomes" id="UP001152759"/>
    </source>
</evidence>
<dbReference type="PROSITE" id="PS50184">
    <property type="entry name" value="VWFC_2"/>
    <property type="match status" value="1"/>
</dbReference>
<dbReference type="InterPro" id="IPR043973">
    <property type="entry name" value="TSP1_CCN"/>
</dbReference>
<dbReference type="InterPro" id="IPR001007">
    <property type="entry name" value="VWF_dom"/>
</dbReference>
<dbReference type="PANTHER" id="PTHR11348:SF17">
    <property type="entry name" value="CCN"/>
    <property type="match status" value="1"/>
</dbReference>
<dbReference type="PROSITE" id="PS01208">
    <property type="entry name" value="VWFC_1"/>
    <property type="match status" value="1"/>
</dbReference>
<evidence type="ECO:0000259" key="2">
    <source>
        <dbReference type="PROSITE" id="PS50184"/>
    </source>
</evidence>
<dbReference type="GO" id="GO:0005615">
    <property type="term" value="C:extracellular space"/>
    <property type="evidence" value="ECO:0007669"/>
    <property type="project" value="TreeGrafter"/>
</dbReference>
<dbReference type="Pfam" id="PF19035">
    <property type="entry name" value="TSP1_CCN"/>
    <property type="match status" value="1"/>
</dbReference>
<sequence>MAGKPCIVNNCTYPDAQTFTLDCRTQCVCRNGTYACASLCPQENILPLSNCLHPRLVDVPGQCCREWMCDSHKAQRPPECLPNFSQWSSCSIECGLGYSHRVSNLNPQCVLKNETRLCQLRPCVAPLPPVKSRTHHHIRKGHECRATGKLPGPVWLTFGRCRSRKKFRPRVCGQCPAKCCAPELSTTIKVEFFCFERHSFNASLEGTSFWHPVSSGDHLIGEYYSIFLDVEWILKCRCPECKKQN</sequence>
<dbReference type="PANTHER" id="PTHR11348">
    <property type="entry name" value="CONNECTIVE TISSUE GROWTH FACTOR-RELATED"/>
    <property type="match status" value="1"/>
</dbReference>
<dbReference type="EMBL" id="OU963864">
    <property type="protein sequence ID" value="CAH0769833.1"/>
    <property type="molecule type" value="Genomic_DNA"/>
</dbReference>
<dbReference type="AlphaFoldDB" id="A0A9P0CE65"/>
<name>A0A9P0CE65_BEMTA</name>
<keyword evidence="1" id="KW-0732">Signal</keyword>
<dbReference type="InterPro" id="IPR000884">
    <property type="entry name" value="TSP1_rpt"/>
</dbReference>
<proteinExistence type="predicted"/>
<gene>
    <name evidence="3" type="ORF">BEMITA_LOCUS6776</name>
</gene>
<keyword evidence="4" id="KW-1185">Reference proteome</keyword>
<dbReference type="GO" id="GO:0045597">
    <property type="term" value="P:positive regulation of cell differentiation"/>
    <property type="evidence" value="ECO:0007669"/>
    <property type="project" value="TreeGrafter"/>
</dbReference>
<dbReference type="GO" id="GO:0005178">
    <property type="term" value="F:integrin binding"/>
    <property type="evidence" value="ECO:0007669"/>
    <property type="project" value="TreeGrafter"/>
</dbReference>
<dbReference type="GO" id="GO:0007165">
    <property type="term" value="P:signal transduction"/>
    <property type="evidence" value="ECO:0007669"/>
    <property type="project" value="InterPro"/>
</dbReference>
<dbReference type="GO" id="GO:0008201">
    <property type="term" value="F:heparin binding"/>
    <property type="evidence" value="ECO:0007669"/>
    <property type="project" value="TreeGrafter"/>
</dbReference>
<feature type="domain" description="VWFC" evidence="2">
    <location>
        <begin position="4"/>
        <end position="70"/>
    </location>
</feature>
<dbReference type="SMART" id="SM00214">
    <property type="entry name" value="VWC"/>
    <property type="match status" value="1"/>
</dbReference>
<dbReference type="SMART" id="SM00209">
    <property type="entry name" value="TSP1"/>
    <property type="match status" value="1"/>
</dbReference>
<reference evidence="3" key="1">
    <citation type="submission" date="2021-12" db="EMBL/GenBank/DDBJ databases">
        <authorList>
            <person name="King R."/>
        </authorList>
    </citation>
    <scope>NUCLEOTIDE SEQUENCE</scope>
</reference>
<dbReference type="PROSITE" id="PS50092">
    <property type="entry name" value="TSP1"/>
    <property type="match status" value="1"/>
</dbReference>